<feature type="compositionally biased region" description="Gly residues" evidence="1">
    <location>
        <begin position="17"/>
        <end position="32"/>
    </location>
</feature>
<accession>A0A6A6NSN7</accession>
<protein>
    <submittedName>
        <fullName evidence="2">Uncharacterized protein</fullName>
    </submittedName>
</protein>
<dbReference type="Proteomes" id="UP000799766">
    <property type="component" value="Unassembled WGS sequence"/>
</dbReference>
<feature type="region of interest" description="Disordered" evidence="1">
    <location>
        <begin position="225"/>
        <end position="258"/>
    </location>
</feature>
<keyword evidence="3" id="KW-1185">Reference proteome</keyword>
<proteinExistence type="predicted"/>
<evidence type="ECO:0000313" key="2">
    <source>
        <dbReference type="EMBL" id="KAF2454761.1"/>
    </source>
</evidence>
<sequence length="288" mass="30381">MHGDAQRTRRASEQAYRGGGRQKGGGRMGGGRKVLANRHAVEEATLAIFYRPVRRSPAVPSPWPSAPANRSTRPPVPGFGPGPGPSGFGAIGRGTSFSKGTRSSPSASPPNACLAGWQRTAGGRDGGQAHICGAACPHIGPEWLDTKPEGGRGRALFQQSSRPSRKENVSRRSDWMEIRRAGLGWRGWGWGGAARRYYVDARVELGAAVERGAVILGALAVPESQTDHEDRSAPPIVRASGRPSEIAAPHPSRPAAPWARPLVADGRLVFPVPIPGEALAGGKFARDP</sequence>
<evidence type="ECO:0000313" key="3">
    <source>
        <dbReference type="Proteomes" id="UP000799766"/>
    </source>
</evidence>
<organism evidence="2 3">
    <name type="scientific">Lineolata rhizophorae</name>
    <dbReference type="NCBI Taxonomy" id="578093"/>
    <lineage>
        <taxon>Eukaryota</taxon>
        <taxon>Fungi</taxon>
        <taxon>Dikarya</taxon>
        <taxon>Ascomycota</taxon>
        <taxon>Pezizomycotina</taxon>
        <taxon>Dothideomycetes</taxon>
        <taxon>Dothideomycetes incertae sedis</taxon>
        <taxon>Lineolatales</taxon>
        <taxon>Lineolataceae</taxon>
        <taxon>Lineolata</taxon>
    </lineage>
</organism>
<feature type="compositionally biased region" description="Basic and acidic residues" evidence="1">
    <location>
        <begin position="1"/>
        <end position="12"/>
    </location>
</feature>
<dbReference type="EMBL" id="MU001690">
    <property type="protein sequence ID" value="KAF2454761.1"/>
    <property type="molecule type" value="Genomic_DNA"/>
</dbReference>
<feature type="region of interest" description="Disordered" evidence="1">
    <location>
        <begin position="1"/>
        <end position="34"/>
    </location>
</feature>
<reference evidence="2" key="1">
    <citation type="journal article" date="2020" name="Stud. Mycol.">
        <title>101 Dothideomycetes genomes: a test case for predicting lifestyles and emergence of pathogens.</title>
        <authorList>
            <person name="Haridas S."/>
            <person name="Albert R."/>
            <person name="Binder M."/>
            <person name="Bloem J."/>
            <person name="Labutti K."/>
            <person name="Salamov A."/>
            <person name="Andreopoulos B."/>
            <person name="Baker S."/>
            <person name="Barry K."/>
            <person name="Bills G."/>
            <person name="Bluhm B."/>
            <person name="Cannon C."/>
            <person name="Castanera R."/>
            <person name="Culley D."/>
            <person name="Daum C."/>
            <person name="Ezra D."/>
            <person name="Gonzalez J."/>
            <person name="Henrissat B."/>
            <person name="Kuo A."/>
            <person name="Liang C."/>
            <person name="Lipzen A."/>
            <person name="Lutzoni F."/>
            <person name="Magnuson J."/>
            <person name="Mondo S."/>
            <person name="Nolan M."/>
            <person name="Ohm R."/>
            <person name="Pangilinan J."/>
            <person name="Park H.-J."/>
            <person name="Ramirez L."/>
            <person name="Alfaro M."/>
            <person name="Sun H."/>
            <person name="Tritt A."/>
            <person name="Yoshinaga Y."/>
            <person name="Zwiers L.-H."/>
            <person name="Turgeon B."/>
            <person name="Goodwin S."/>
            <person name="Spatafora J."/>
            <person name="Crous P."/>
            <person name="Grigoriev I."/>
        </authorList>
    </citation>
    <scope>NUCLEOTIDE SEQUENCE</scope>
    <source>
        <strain evidence="2">ATCC 16933</strain>
    </source>
</reference>
<feature type="region of interest" description="Disordered" evidence="1">
    <location>
        <begin position="147"/>
        <end position="172"/>
    </location>
</feature>
<dbReference type="AlphaFoldDB" id="A0A6A6NSN7"/>
<evidence type="ECO:0000256" key="1">
    <source>
        <dbReference type="SAM" id="MobiDB-lite"/>
    </source>
</evidence>
<feature type="region of interest" description="Disordered" evidence="1">
    <location>
        <begin position="55"/>
        <end position="84"/>
    </location>
</feature>
<feature type="compositionally biased region" description="Pro residues" evidence="1">
    <location>
        <begin position="74"/>
        <end position="84"/>
    </location>
</feature>
<gene>
    <name evidence="2" type="ORF">BDY21DRAFT_399563</name>
</gene>
<name>A0A6A6NSN7_9PEZI</name>